<dbReference type="STRING" id="440168.SAMN04487974_101543"/>
<dbReference type="EC" id="2.1.1.63" evidence="3"/>
<dbReference type="InterPro" id="IPR014048">
    <property type="entry name" value="MethylDNA_cys_MeTrfase_DNA-bd"/>
</dbReference>
<dbReference type="GO" id="GO:0006281">
    <property type="term" value="P:DNA repair"/>
    <property type="evidence" value="ECO:0007669"/>
    <property type="project" value="UniProtKB-KW"/>
</dbReference>
<sequence length="301" mass="33005">MRHALPPYYMAMNANAPITVIPEAETYRIIARAIEYLSVPGPEAADVTALAHALSISERQLVETFRRWCGLTPKSFAQAVALDHARKLLRDNLSVLDTSYELGLSGPSRLHDLFVTYDAVPPGIYRAKGAGLEVDWGFAQSPFGRVCLMMTQYGVAGISFADEHGDDHAFNDLATRWPNAKFNRNDAVIAPIVSRIFDPQRWDPEQPVRLVMIGSQFEIKVWETLLKVPAGRAATYGEVARAVGRPDAARAIGRAVGRNPISFVVPCHRIVGSTGALTGYHWGIVRKRAILGWEAGLVASS</sequence>
<dbReference type="GO" id="GO:0032259">
    <property type="term" value="P:methylation"/>
    <property type="evidence" value="ECO:0007669"/>
    <property type="project" value="UniProtKB-KW"/>
</dbReference>
<dbReference type="Pfam" id="PF12833">
    <property type="entry name" value="HTH_18"/>
    <property type="match status" value="1"/>
</dbReference>
<dbReference type="GO" id="GO:0043565">
    <property type="term" value="F:sequence-specific DNA binding"/>
    <property type="evidence" value="ECO:0007669"/>
    <property type="project" value="InterPro"/>
</dbReference>
<keyword evidence="4 10" id="KW-0489">Methyltransferase</keyword>
<dbReference type="Proteomes" id="UP000199495">
    <property type="component" value="Unassembled WGS sequence"/>
</dbReference>
<dbReference type="CDD" id="cd06445">
    <property type="entry name" value="ATase"/>
    <property type="match status" value="1"/>
</dbReference>
<dbReference type="SMART" id="SM00342">
    <property type="entry name" value="HTH_ARAC"/>
    <property type="match status" value="1"/>
</dbReference>
<dbReference type="InterPro" id="IPR036631">
    <property type="entry name" value="MGMT_N_sf"/>
</dbReference>
<dbReference type="Gene3D" id="3.30.160.70">
    <property type="entry name" value="Methylated DNA-protein cysteine methyltransferase domain"/>
    <property type="match status" value="1"/>
</dbReference>
<dbReference type="InterPro" id="IPR001497">
    <property type="entry name" value="MethylDNA_cys_MeTrfase_AS"/>
</dbReference>
<dbReference type="SUPFAM" id="SSF46767">
    <property type="entry name" value="Methylated DNA-protein cysteine methyltransferase, C-terminal domain"/>
    <property type="match status" value="1"/>
</dbReference>
<proteinExistence type="inferred from homology"/>
<comment type="catalytic activity">
    <reaction evidence="1">
        <text>a 4-O-methyl-thymidine in DNA + L-cysteinyl-[protein] = a thymidine in DNA + S-methyl-L-cysteinyl-[protein]</text>
        <dbReference type="Rhea" id="RHEA:53428"/>
        <dbReference type="Rhea" id="RHEA-COMP:10131"/>
        <dbReference type="Rhea" id="RHEA-COMP:10132"/>
        <dbReference type="Rhea" id="RHEA-COMP:13555"/>
        <dbReference type="Rhea" id="RHEA-COMP:13556"/>
        <dbReference type="ChEBI" id="CHEBI:29950"/>
        <dbReference type="ChEBI" id="CHEBI:82612"/>
        <dbReference type="ChEBI" id="CHEBI:137386"/>
        <dbReference type="ChEBI" id="CHEBI:137387"/>
        <dbReference type="EC" id="2.1.1.63"/>
    </reaction>
</comment>
<keyword evidence="11" id="KW-1185">Reference proteome</keyword>
<evidence type="ECO:0000259" key="9">
    <source>
        <dbReference type="PROSITE" id="PS01124"/>
    </source>
</evidence>
<keyword evidence="7" id="KW-0234">DNA repair</keyword>
<organism evidence="10 11">
    <name type="scientific">Pelagibacterium luteolum</name>
    <dbReference type="NCBI Taxonomy" id="440168"/>
    <lineage>
        <taxon>Bacteria</taxon>
        <taxon>Pseudomonadati</taxon>
        <taxon>Pseudomonadota</taxon>
        <taxon>Alphaproteobacteria</taxon>
        <taxon>Hyphomicrobiales</taxon>
        <taxon>Devosiaceae</taxon>
        <taxon>Pelagibacterium</taxon>
    </lineage>
</organism>
<dbReference type="InterPro" id="IPR018060">
    <property type="entry name" value="HTH_AraC"/>
</dbReference>
<dbReference type="PROSITE" id="PS01124">
    <property type="entry name" value="HTH_ARAC_FAMILY_2"/>
    <property type="match status" value="1"/>
</dbReference>
<accession>A0A1G7SJJ2</accession>
<reference evidence="10 11" key="1">
    <citation type="submission" date="2016-10" db="EMBL/GenBank/DDBJ databases">
        <authorList>
            <person name="de Groot N.N."/>
        </authorList>
    </citation>
    <scope>NUCLEOTIDE SEQUENCE [LARGE SCALE GENOMIC DNA]</scope>
    <source>
        <strain evidence="10 11">CGMCC 1.10267</strain>
    </source>
</reference>
<dbReference type="PANTHER" id="PTHR10815:SF13">
    <property type="entry name" value="METHYLATED-DNA--PROTEIN-CYSTEINE METHYLTRANSFERASE"/>
    <property type="match status" value="1"/>
</dbReference>
<dbReference type="Pfam" id="PF01035">
    <property type="entry name" value="DNA_binding_1"/>
    <property type="match status" value="1"/>
</dbReference>
<protein>
    <recommendedName>
        <fullName evidence="3">methylated-DNA--[protein]-cysteine S-methyltransferase</fullName>
        <ecNumber evidence="3">2.1.1.63</ecNumber>
    </recommendedName>
</protein>
<feature type="domain" description="HTH araC/xylS-type" evidence="9">
    <location>
        <begin position="31"/>
        <end position="128"/>
    </location>
</feature>
<dbReference type="Gene3D" id="1.10.10.10">
    <property type="entry name" value="Winged helix-like DNA-binding domain superfamily/Winged helix DNA-binding domain"/>
    <property type="match status" value="1"/>
</dbReference>
<evidence type="ECO:0000256" key="8">
    <source>
        <dbReference type="ARBA" id="ARBA00049348"/>
    </source>
</evidence>
<evidence type="ECO:0000256" key="6">
    <source>
        <dbReference type="ARBA" id="ARBA00022763"/>
    </source>
</evidence>
<gene>
    <name evidence="10" type="ORF">SAMN04487974_101543</name>
</gene>
<dbReference type="InterPro" id="IPR036217">
    <property type="entry name" value="MethylDNA_cys_MeTrfase_DNAb"/>
</dbReference>
<dbReference type="FunFam" id="1.10.10.10:FF:000214">
    <property type="entry name" value="Methylated-DNA--protein-cysteine methyltransferase"/>
    <property type="match status" value="1"/>
</dbReference>
<dbReference type="GO" id="GO:0003700">
    <property type="term" value="F:DNA-binding transcription factor activity"/>
    <property type="evidence" value="ECO:0007669"/>
    <property type="project" value="InterPro"/>
</dbReference>
<evidence type="ECO:0000256" key="3">
    <source>
        <dbReference type="ARBA" id="ARBA00011918"/>
    </source>
</evidence>
<dbReference type="PROSITE" id="PS00374">
    <property type="entry name" value="MGMT"/>
    <property type="match status" value="1"/>
</dbReference>
<comment type="similarity">
    <text evidence="2">Belongs to the MGMT family.</text>
</comment>
<dbReference type="GO" id="GO:0003908">
    <property type="term" value="F:methylated-DNA-[protein]-cysteine S-methyltransferase activity"/>
    <property type="evidence" value="ECO:0007669"/>
    <property type="project" value="UniProtKB-EC"/>
</dbReference>
<dbReference type="PANTHER" id="PTHR10815">
    <property type="entry name" value="METHYLATED-DNA--PROTEIN-CYSTEINE METHYLTRANSFERASE"/>
    <property type="match status" value="1"/>
</dbReference>
<dbReference type="AlphaFoldDB" id="A0A1G7SJJ2"/>
<evidence type="ECO:0000256" key="1">
    <source>
        <dbReference type="ARBA" id="ARBA00001286"/>
    </source>
</evidence>
<keyword evidence="5 10" id="KW-0808">Transferase</keyword>
<evidence type="ECO:0000313" key="10">
    <source>
        <dbReference type="EMBL" id="SDG23044.1"/>
    </source>
</evidence>
<evidence type="ECO:0000313" key="11">
    <source>
        <dbReference type="Proteomes" id="UP000199495"/>
    </source>
</evidence>
<evidence type="ECO:0000256" key="2">
    <source>
        <dbReference type="ARBA" id="ARBA00008711"/>
    </source>
</evidence>
<dbReference type="Gene3D" id="1.10.10.60">
    <property type="entry name" value="Homeodomain-like"/>
    <property type="match status" value="1"/>
</dbReference>
<evidence type="ECO:0000256" key="5">
    <source>
        <dbReference type="ARBA" id="ARBA00022679"/>
    </source>
</evidence>
<dbReference type="NCBIfam" id="TIGR00589">
    <property type="entry name" value="ogt"/>
    <property type="match status" value="1"/>
</dbReference>
<dbReference type="EMBL" id="FNCS01000001">
    <property type="protein sequence ID" value="SDG23044.1"/>
    <property type="molecule type" value="Genomic_DNA"/>
</dbReference>
<name>A0A1G7SJJ2_9HYPH</name>
<dbReference type="SUPFAM" id="SSF53155">
    <property type="entry name" value="Methylated DNA-protein cysteine methyltransferase domain"/>
    <property type="match status" value="1"/>
</dbReference>
<keyword evidence="6" id="KW-0227">DNA damage</keyword>
<dbReference type="InterPro" id="IPR036388">
    <property type="entry name" value="WH-like_DNA-bd_sf"/>
</dbReference>
<evidence type="ECO:0000256" key="4">
    <source>
        <dbReference type="ARBA" id="ARBA00022603"/>
    </source>
</evidence>
<evidence type="ECO:0000256" key="7">
    <source>
        <dbReference type="ARBA" id="ARBA00023204"/>
    </source>
</evidence>
<comment type="catalytic activity">
    <reaction evidence="8">
        <text>a 6-O-methyl-2'-deoxyguanosine in DNA + L-cysteinyl-[protein] = S-methyl-L-cysteinyl-[protein] + a 2'-deoxyguanosine in DNA</text>
        <dbReference type="Rhea" id="RHEA:24000"/>
        <dbReference type="Rhea" id="RHEA-COMP:10131"/>
        <dbReference type="Rhea" id="RHEA-COMP:10132"/>
        <dbReference type="Rhea" id="RHEA-COMP:11367"/>
        <dbReference type="Rhea" id="RHEA-COMP:11368"/>
        <dbReference type="ChEBI" id="CHEBI:29950"/>
        <dbReference type="ChEBI" id="CHEBI:82612"/>
        <dbReference type="ChEBI" id="CHEBI:85445"/>
        <dbReference type="ChEBI" id="CHEBI:85448"/>
        <dbReference type="EC" id="2.1.1.63"/>
    </reaction>
</comment>